<keyword evidence="1" id="KW-1185">Reference proteome</keyword>
<proteinExistence type="predicted"/>
<evidence type="ECO:0000313" key="2">
    <source>
        <dbReference type="WBParaSite" id="nRc.2.0.1.t07969-RA"/>
    </source>
</evidence>
<organism evidence="1 2">
    <name type="scientific">Romanomermis culicivorax</name>
    <name type="common">Nematode worm</name>
    <dbReference type="NCBI Taxonomy" id="13658"/>
    <lineage>
        <taxon>Eukaryota</taxon>
        <taxon>Metazoa</taxon>
        <taxon>Ecdysozoa</taxon>
        <taxon>Nematoda</taxon>
        <taxon>Enoplea</taxon>
        <taxon>Dorylaimia</taxon>
        <taxon>Mermithida</taxon>
        <taxon>Mermithoidea</taxon>
        <taxon>Mermithidae</taxon>
        <taxon>Romanomermis</taxon>
    </lineage>
</organism>
<dbReference type="AlphaFoldDB" id="A0A915I3F9"/>
<name>A0A915I3F9_ROMCU</name>
<protein>
    <submittedName>
        <fullName evidence="2">Uncharacterized protein</fullName>
    </submittedName>
</protein>
<reference evidence="2" key="1">
    <citation type="submission" date="2022-11" db="UniProtKB">
        <authorList>
            <consortium name="WormBaseParasite"/>
        </authorList>
    </citation>
    <scope>IDENTIFICATION</scope>
</reference>
<evidence type="ECO:0000313" key="1">
    <source>
        <dbReference type="Proteomes" id="UP000887565"/>
    </source>
</evidence>
<sequence>MEDRDFTVCQQGICHNTTRKVIFYLKCPGIICLNFGQCDFRPYMDCLLCDCGGGIATSNDCQVQKDCKDPLICRDNVCTYENVPDDFGFAYFVSDKA</sequence>
<accession>A0A915I3F9</accession>
<dbReference type="WBParaSite" id="nRc.2.0.1.t07969-RA">
    <property type="protein sequence ID" value="nRc.2.0.1.t07969-RA"/>
    <property type="gene ID" value="nRc.2.0.1.g07969"/>
</dbReference>
<dbReference type="Proteomes" id="UP000887565">
    <property type="component" value="Unplaced"/>
</dbReference>